<name>A0A0R1P7N5_9LACO</name>
<evidence type="ECO:0000256" key="2">
    <source>
        <dbReference type="ARBA" id="ARBA00022670"/>
    </source>
</evidence>
<evidence type="ECO:0000313" key="7">
    <source>
        <dbReference type="EMBL" id="KRL25642.1"/>
    </source>
</evidence>
<dbReference type="EMBL" id="AZEL01000001">
    <property type="protein sequence ID" value="KRL25642.1"/>
    <property type="molecule type" value="Genomic_DNA"/>
</dbReference>
<comment type="similarity">
    <text evidence="1">Belongs to the peptidase C40 family.</text>
</comment>
<dbReference type="InterPro" id="IPR038765">
    <property type="entry name" value="Papain-like_cys_pep_sf"/>
</dbReference>
<evidence type="ECO:0000259" key="6">
    <source>
        <dbReference type="PROSITE" id="PS51935"/>
    </source>
</evidence>
<dbReference type="PATRIC" id="fig|1423748.3.peg.1089"/>
<dbReference type="PANTHER" id="PTHR47053">
    <property type="entry name" value="MUREIN DD-ENDOPEPTIDASE MEPH-RELATED"/>
    <property type="match status" value="1"/>
</dbReference>
<dbReference type="GO" id="GO:0006508">
    <property type="term" value="P:proteolysis"/>
    <property type="evidence" value="ECO:0007669"/>
    <property type="project" value="UniProtKB-KW"/>
</dbReference>
<evidence type="ECO:0000256" key="3">
    <source>
        <dbReference type="ARBA" id="ARBA00022801"/>
    </source>
</evidence>
<dbReference type="InterPro" id="IPR000064">
    <property type="entry name" value="NLP_P60_dom"/>
</dbReference>
<dbReference type="Pfam" id="PF00877">
    <property type="entry name" value="NLPC_P60"/>
    <property type="match status" value="1"/>
</dbReference>
<sequence length="329" mass="35710">MTKHKLFKLGAAAALTVTGVSAITSLKTVRAANFTAIKRVKINYLPGKGLNIWTNYNKGKFMGYRAKDGTIWNVAETAVDKKGNLWYKVGTREWIEARYTVDVGMDTPASTNAKTKDKVTNVSTKKKTTKKSKKTSKKTTTKVNNVISLGTVTKKSTKKSTKTKSKAAKVKKAKQIVDAAVQKTSKKLTTKKVVSTQASSKAGAIVALAKQQVGKPYAWGANGPDSFDCSSLVQYVFKNAAGMNLPRTTYDQVKVGQTVYQKSQANGQPVSASNLQVGDLLFWGSESAPYHVAIYIGNNQYVNAATPEQGTILQTMTSYFAPTIVKRVL</sequence>
<evidence type="ECO:0000256" key="4">
    <source>
        <dbReference type="ARBA" id="ARBA00022807"/>
    </source>
</evidence>
<feature type="chain" id="PRO_5038507484" evidence="5">
    <location>
        <begin position="23"/>
        <end position="329"/>
    </location>
</feature>
<dbReference type="PANTHER" id="PTHR47053:SF1">
    <property type="entry name" value="MUREIN DD-ENDOPEPTIDASE MEPH-RELATED"/>
    <property type="match status" value="1"/>
</dbReference>
<dbReference type="InterPro" id="IPR051202">
    <property type="entry name" value="Peptidase_C40"/>
</dbReference>
<feature type="domain" description="NlpC/P60" evidence="6">
    <location>
        <begin position="199"/>
        <end position="329"/>
    </location>
</feature>
<keyword evidence="3 7" id="KW-0378">Hydrolase</keyword>
<dbReference type="AlphaFoldDB" id="A0A0R1P7N5"/>
<gene>
    <name evidence="7" type="ORF">FC37_GL001040</name>
</gene>
<keyword evidence="2" id="KW-0645">Protease</keyword>
<reference evidence="7 8" key="1">
    <citation type="journal article" date="2015" name="Genome Announc.">
        <title>Expanding the biotechnology potential of lactobacilli through comparative genomics of 213 strains and associated genera.</title>
        <authorList>
            <person name="Sun Z."/>
            <person name="Harris H.M."/>
            <person name="McCann A."/>
            <person name="Guo C."/>
            <person name="Argimon S."/>
            <person name="Zhang W."/>
            <person name="Yang X."/>
            <person name="Jeffery I.B."/>
            <person name="Cooney J.C."/>
            <person name="Kagawa T.F."/>
            <person name="Liu W."/>
            <person name="Song Y."/>
            <person name="Salvetti E."/>
            <person name="Wrobel A."/>
            <person name="Rasinkangas P."/>
            <person name="Parkhill J."/>
            <person name="Rea M.C."/>
            <person name="O'Sullivan O."/>
            <person name="Ritari J."/>
            <person name="Douillard F.P."/>
            <person name="Paul Ross R."/>
            <person name="Yang R."/>
            <person name="Briner A.E."/>
            <person name="Felis G.E."/>
            <person name="de Vos W.M."/>
            <person name="Barrangou R."/>
            <person name="Klaenhammer T.R."/>
            <person name="Caufield P.W."/>
            <person name="Cui Y."/>
            <person name="Zhang H."/>
            <person name="O'Toole P.W."/>
        </authorList>
    </citation>
    <scope>NUCLEOTIDE SEQUENCE [LARGE SCALE GENOMIC DNA]</scope>
    <source>
        <strain evidence="7 8">DSM 10532</strain>
    </source>
</reference>
<dbReference type="RefSeq" id="WP_025006328.1">
    <property type="nucleotide sequence ID" value="NZ_AZEL01000001.1"/>
</dbReference>
<accession>A0A0R1P7N5</accession>
<organism evidence="7 8">
    <name type="scientific">Lactobacillus gallinarum DSM 10532 = JCM 2011</name>
    <dbReference type="NCBI Taxonomy" id="1423748"/>
    <lineage>
        <taxon>Bacteria</taxon>
        <taxon>Bacillati</taxon>
        <taxon>Bacillota</taxon>
        <taxon>Bacilli</taxon>
        <taxon>Lactobacillales</taxon>
        <taxon>Lactobacillaceae</taxon>
        <taxon>Lactobacillus</taxon>
    </lineage>
</organism>
<dbReference type="OrthoDB" id="1654978at2"/>
<dbReference type="SUPFAM" id="SSF54001">
    <property type="entry name" value="Cysteine proteinases"/>
    <property type="match status" value="1"/>
</dbReference>
<keyword evidence="5" id="KW-0732">Signal</keyword>
<evidence type="ECO:0000256" key="5">
    <source>
        <dbReference type="SAM" id="SignalP"/>
    </source>
</evidence>
<proteinExistence type="inferred from homology"/>
<protein>
    <submittedName>
        <fullName evidence="7">Cell wall-associated hydrolase</fullName>
    </submittedName>
</protein>
<feature type="signal peptide" evidence="5">
    <location>
        <begin position="1"/>
        <end position="22"/>
    </location>
</feature>
<evidence type="ECO:0000256" key="1">
    <source>
        <dbReference type="ARBA" id="ARBA00007074"/>
    </source>
</evidence>
<comment type="caution">
    <text evidence="7">The sequence shown here is derived from an EMBL/GenBank/DDBJ whole genome shotgun (WGS) entry which is preliminary data.</text>
</comment>
<dbReference type="Proteomes" id="UP000051311">
    <property type="component" value="Unassembled WGS sequence"/>
</dbReference>
<dbReference type="eggNOG" id="COG0791">
    <property type="taxonomic scope" value="Bacteria"/>
</dbReference>
<dbReference type="Gene3D" id="3.90.1720.10">
    <property type="entry name" value="endopeptidase domain like (from Nostoc punctiforme)"/>
    <property type="match status" value="1"/>
</dbReference>
<dbReference type="GO" id="GO:0008234">
    <property type="term" value="F:cysteine-type peptidase activity"/>
    <property type="evidence" value="ECO:0007669"/>
    <property type="project" value="UniProtKB-KW"/>
</dbReference>
<dbReference type="PROSITE" id="PS51935">
    <property type="entry name" value="NLPC_P60"/>
    <property type="match status" value="1"/>
</dbReference>
<keyword evidence="4" id="KW-0788">Thiol protease</keyword>
<evidence type="ECO:0000313" key="8">
    <source>
        <dbReference type="Proteomes" id="UP000051311"/>
    </source>
</evidence>